<gene>
    <name evidence="1" type="ORF">NDU88_001348</name>
</gene>
<comment type="caution">
    <text evidence="1">The sequence shown here is derived from an EMBL/GenBank/DDBJ whole genome shotgun (WGS) entry which is preliminary data.</text>
</comment>
<evidence type="ECO:0000313" key="2">
    <source>
        <dbReference type="Proteomes" id="UP001066276"/>
    </source>
</evidence>
<protein>
    <submittedName>
        <fullName evidence="1">Uncharacterized protein</fullName>
    </submittedName>
</protein>
<dbReference type="Proteomes" id="UP001066276">
    <property type="component" value="Chromosome 2_1"/>
</dbReference>
<accession>A0AAV7VB49</accession>
<keyword evidence="2" id="KW-1185">Reference proteome</keyword>
<evidence type="ECO:0000313" key="1">
    <source>
        <dbReference type="EMBL" id="KAJ1197490.1"/>
    </source>
</evidence>
<sequence>MKVSPAEMPGLSLFIDPQTAYLTRVSAIHDLARGGSDEVDSTSSARNLIISEESRGAERGGRIREGVQ</sequence>
<dbReference type="AlphaFoldDB" id="A0AAV7VB49"/>
<organism evidence="1 2">
    <name type="scientific">Pleurodeles waltl</name>
    <name type="common">Iberian ribbed newt</name>
    <dbReference type="NCBI Taxonomy" id="8319"/>
    <lineage>
        <taxon>Eukaryota</taxon>
        <taxon>Metazoa</taxon>
        <taxon>Chordata</taxon>
        <taxon>Craniata</taxon>
        <taxon>Vertebrata</taxon>
        <taxon>Euteleostomi</taxon>
        <taxon>Amphibia</taxon>
        <taxon>Batrachia</taxon>
        <taxon>Caudata</taxon>
        <taxon>Salamandroidea</taxon>
        <taxon>Salamandridae</taxon>
        <taxon>Pleurodelinae</taxon>
        <taxon>Pleurodeles</taxon>
    </lineage>
</organism>
<dbReference type="EMBL" id="JANPWB010000003">
    <property type="protein sequence ID" value="KAJ1197490.1"/>
    <property type="molecule type" value="Genomic_DNA"/>
</dbReference>
<reference evidence="1" key="1">
    <citation type="journal article" date="2022" name="bioRxiv">
        <title>Sequencing and chromosome-scale assembly of the giantPleurodeles waltlgenome.</title>
        <authorList>
            <person name="Brown T."/>
            <person name="Elewa A."/>
            <person name="Iarovenko S."/>
            <person name="Subramanian E."/>
            <person name="Araus A.J."/>
            <person name="Petzold A."/>
            <person name="Susuki M."/>
            <person name="Suzuki K.-i.T."/>
            <person name="Hayashi T."/>
            <person name="Toyoda A."/>
            <person name="Oliveira C."/>
            <person name="Osipova E."/>
            <person name="Leigh N.D."/>
            <person name="Simon A."/>
            <person name="Yun M.H."/>
        </authorList>
    </citation>
    <scope>NUCLEOTIDE SEQUENCE</scope>
    <source>
        <strain evidence="1">20211129_DDA</strain>
        <tissue evidence="1">Liver</tissue>
    </source>
</reference>
<name>A0AAV7VB49_PLEWA</name>
<proteinExistence type="predicted"/>